<dbReference type="InterPro" id="IPR006674">
    <property type="entry name" value="HD_domain"/>
</dbReference>
<accession>A0A0G9L2C5</accession>
<feature type="domain" description="HD-GYP" evidence="4">
    <location>
        <begin position="326"/>
        <end position="523"/>
    </location>
</feature>
<dbReference type="PROSITE" id="PS51831">
    <property type="entry name" value="HD"/>
    <property type="match status" value="1"/>
</dbReference>
<evidence type="ECO:0000313" key="6">
    <source>
        <dbReference type="Proteomes" id="UP000035154"/>
    </source>
</evidence>
<name>A0A0G9L2C5_9BACT</name>
<organism evidence="5 6">
    <name type="scientific">Aliarcobacter butzleri L355</name>
    <dbReference type="NCBI Taxonomy" id="1447263"/>
    <lineage>
        <taxon>Bacteria</taxon>
        <taxon>Pseudomonadati</taxon>
        <taxon>Campylobacterota</taxon>
        <taxon>Epsilonproteobacteria</taxon>
        <taxon>Campylobacterales</taxon>
        <taxon>Arcobacteraceae</taxon>
        <taxon>Aliarcobacter</taxon>
    </lineage>
</organism>
<dbReference type="PATRIC" id="fig|1447263.3.peg.857"/>
<keyword evidence="1" id="KW-0175">Coiled coil</keyword>
<dbReference type="AlphaFoldDB" id="A0A0G9L2C5"/>
<feature type="coiled-coil region" evidence="1">
    <location>
        <begin position="305"/>
        <end position="339"/>
    </location>
</feature>
<protein>
    <submittedName>
        <fullName evidence="5">HD family phosphohydrolase</fullName>
    </submittedName>
</protein>
<dbReference type="InterPro" id="IPR003607">
    <property type="entry name" value="HD/PDEase_dom"/>
</dbReference>
<comment type="caution">
    <text evidence="5">The sequence shown here is derived from an EMBL/GenBank/DDBJ whole genome shotgun (WGS) entry which is preliminary data.</text>
</comment>
<keyword evidence="2" id="KW-0472">Membrane</keyword>
<reference evidence="5 6" key="1">
    <citation type="submission" date="2014-01" db="EMBL/GenBank/DDBJ databases">
        <title>Development of a Comparative Genomic Fingerprinting Assay for High Resolution Genotyping of Arcobacter butzleri.</title>
        <authorList>
            <person name="Webb A.L."/>
            <person name="Inglis G.D."/>
            <person name="Kruczkiewicz P."/>
            <person name="Selinger L.B."/>
            <person name="Taboada E.N."/>
        </authorList>
    </citation>
    <scope>NUCLEOTIDE SEQUENCE [LARGE SCALE GENOMIC DNA]</scope>
    <source>
        <strain evidence="5 6">L355</strain>
    </source>
</reference>
<dbReference type="Gene3D" id="1.10.3210.10">
    <property type="entry name" value="Hypothetical protein af1432"/>
    <property type="match status" value="1"/>
</dbReference>
<evidence type="ECO:0000313" key="5">
    <source>
        <dbReference type="EMBL" id="KLE10548.1"/>
    </source>
</evidence>
<keyword evidence="5" id="KW-0378">Hydrolase</keyword>
<dbReference type="SMART" id="SM00471">
    <property type="entry name" value="HDc"/>
    <property type="match status" value="1"/>
</dbReference>
<dbReference type="PROSITE" id="PS51832">
    <property type="entry name" value="HD_GYP"/>
    <property type="match status" value="1"/>
</dbReference>
<dbReference type="CDD" id="cd00077">
    <property type="entry name" value="HDc"/>
    <property type="match status" value="1"/>
</dbReference>
<dbReference type="Proteomes" id="UP000035154">
    <property type="component" value="Unassembled WGS sequence"/>
</dbReference>
<evidence type="ECO:0000256" key="1">
    <source>
        <dbReference type="SAM" id="Coils"/>
    </source>
</evidence>
<dbReference type="InterPro" id="IPR037522">
    <property type="entry name" value="HD_GYP_dom"/>
</dbReference>
<dbReference type="GO" id="GO:0016787">
    <property type="term" value="F:hydrolase activity"/>
    <property type="evidence" value="ECO:0007669"/>
    <property type="project" value="UniProtKB-KW"/>
</dbReference>
<proteinExistence type="predicted"/>
<dbReference type="InterPro" id="IPR052020">
    <property type="entry name" value="Cyclic_di-GMP/3'3'-cGAMP_PDE"/>
</dbReference>
<gene>
    <name evidence="5" type="ORF">AF80_04395</name>
</gene>
<evidence type="ECO:0000259" key="3">
    <source>
        <dbReference type="PROSITE" id="PS51831"/>
    </source>
</evidence>
<dbReference type="Pfam" id="PF13487">
    <property type="entry name" value="HD_5"/>
    <property type="match status" value="1"/>
</dbReference>
<dbReference type="PANTHER" id="PTHR45228">
    <property type="entry name" value="CYCLIC DI-GMP PHOSPHODIESTERASE TM_0186-RELATED"/>
    <property type="match status" value="1"/>
</dbReference>
<feature type="transmembrane region" description="Helical" evidence="2">
    <location>
        <begin position="12"/>
        <end position="32"/>
    </location>
</feature>
<sequence>MSIKRILKISFAMMLFIVFVVGIINTIIIYQIKENNFTKELITNLVSMQENMNELLKDITNVTSVKELEIKKEAFIKYELKFEAIEKKFNLNDEKDFVDLFISDIYQDEVISTKLTLLYENEKEIEDAFYIIYDLENKKLDLKEEFDKNYPIENQIRKELDLKIQELKSYKLFKLFSDVKYYSKETLYQYKNQITLNKWIEKIELLQAEYNQPEIDEYKQIVSKLGNQVVLLKQIEEKENELKNKVFDVINQNKVYSSEIEKKIAQLSADFINYTYFSILFLLLIIGAFIIILGYKVYKNIGLSVDEIETKVQEGLEEIKNLNQEIENTQKEVVFTMGAIGESRSKETGNHVKRVAEYSKLLALYYGLDEKEAELLKQASPMHDIGKVAIPDAILNKPGRFDENEREIMNTHAALGYEMLKHSNRPLLKMAAIVANEHHEKWDGTGYPKGLSGENIHIYGRITALADVFDALGSHRVYKKAWDDERIFNLFKEERGKHFDPKLVDIFFEHLDEFLKIRETFKDKF</sequence>
<keyword evidence="2" id="KW-1133">Transmembrane helix</keyword>
<dbReference type="PANTHER" id="PTHR45228:SF9">
    <property type="entry name" value="3'3'-CGAMP-SPECIFIC PHOSPHODIESTERASE 2"/>
    <property type="match status" value="1"/>
</dbReference>
<keyword evidence="2" id="KW-0812">Transmembrane</keyword>
<dbReference type="SUPFAM" id="SSF109604">
    <property type="entry name" value="HD-domain/PDEase-like"/>
    <property type="match status" value="1"/>
</dbReference>
<dbReference type="EMBL" id="JAIW01000025">
    <property type="protein sequence ID" value="KLE10548.1"/>
    <property type="molecule type" value="Genomic_DNA"/>
</dbReference>
<feature type="domain" description="HD" evidence="3">
    <location>
        <begin position="348"/>
        <end position="472"/>
    </location>
</feature>
<evidence type="ECO:0000259" key="4">
    <source>
        <dbReference type="PROSITE" id="PS51832"/>
    </source>
</evidence>
<feature type="transmembrane region" description="Helical" evidence="2">
    <location>
        <begin position="274"/>
        <end position="295"/>
    </location>
</feature>
<evidence type="ECO:0000256" key="2">
    <source>
        <dbReference type="SAM" id="Phobius"/>
    </source>
</evidence>